<keyword evidence="5" id="KW-1185">Reference proteome</keyword>
<evidence type="ECO:0008006" key="6">
    <source>
        <dbReference type="Google" id="ProtNLM"/>
    </source>
</evidence>
<dbReference type="SMART" id="SM00320">
    <property type="entry name" value="WD40"/>
    <property type="match status" value="1"/>
</dbReference>
<feature type="chain" id="PRO_5016296149" description="Phosphoesterase" evidence="3">
    <location>
        <begin position="27"/>
        <end position="888"/>
    </location>
</feature>
<dbReference type="SUPFAM" id="SSF53649">
    <property type="entry name" value="Alkaline phosphatase-like"/>
    <property type="match status" value="1"/>
</dbReference>
<name>A0A2Z3GZP4_9BACT</name>
<feature type="signal peptide" evidence="3">
    <location>
        <begin position="1"/>
        <end position="26"/>
    </location>
</feature>
<dbReference type="GO" id="GO:0016788">
    <property type="term" value="F:hydrolase activity, acting on ester bonds"/>
    <property type="evidence" value="ECO:0007669"/>
    <property type="project" value="InterPro"/>
</dbReference>
<dbReference type="InterPro" id="IPR051200">
    <property type="entry name" value="Host-pathogen_enzymatic-act"/>
</dbReference>
<accession>A0A2Z3GZP4</accession>
<proteinExistence type="predicted"/>
<dbReference type="Pfam" id="PF04185">
    <property type="entry name" value="Phosphoesterase"/>
    <property type="match status" value="1"/>
</dbReference>
<dbReference type="EMBL" id="CP025958">
    <property type="protein sequence ID" value="AWM36335.1"/>
    <property type="molecule type" value="Genomic_DNA"/>
</dbReference>
<dbReference type="SUPFAM" id="SSF51004">
    <property type="entry name" value="C-terminal (heme d1) domain of cytochrome cd1-nitrite reductase"/>
    <property type="match status" value="1"/>
</dbReference>
<dbReference type="InterPro" id="IPR007312">
    <property type="entry name" value="Phosphoesterase"/>
</dbReference>
<dbReference type="Gene3D" id="2.130.10.10">
    <property type="entry name" value="YVTN repeat-like/Quinoprotein amine dehydrogenase"/>
    <property type="match status" value="3"/>
</dbReference>
<dbReference type="Gene3D" id="3.40.720.10">
    <property type="entry name" value="Alkaline Phosphatase, subunit A"/>
    <property type="match status" value="1"/>
</dbReference>
<evidence type="ECO:0000313" key="4">
    <source>
        <dbReference type="EMBL" id="AWM36335.1"/>
    </source>
</evidence>
<dbReference type="OrthoDB" id="9772811at2"/>
<dbReference type="PANTHER" id="PTHR47197:SF3">
    <property type="entry name" value="DIHYDRO-HEME D1 DEHYDROGENASE"/>
    <property type="match status" value="1"/>
</dbReference>
<dbReference type="KEGG" id="gog:C1280_04425"/>
<organism evidence="4 5">
    <name type="scientific">Gemmata obscuriglobus</name>
    <dbReference type="NCBI Taxonomy" id="114"/>
    <lineage>
        <taxon>Bacteria</taxon>
        <taxon>Pseudomonadati</taxon>
        <taxon>Planctomycetota</taxon>
        <taxon>Planctomycetia</taxon>
        <taxon>Gemmatales</taxon>
        <taxon>Gemmataceae</taxon>
        <taxon>Gemmata</taxon>
    </lineage>
</organism>
<dbReference type="InterPro" id="IPR011048">
    <property type="entry name" value="Haem_d1_sf"/>
</dbReference>
<dbReference type="InterPro" id="IPR001680">
    <property type="entry name" value="WD40_rpt"/>
</dbReference>
<dbReference type="InterPro" id="IPR019405">
    <property type="entry name" value="Lactonase_7-beta_prop"/>
</dbReference>
<dbReference type="PANTHER" id="PTHR47197">
    <property type="entry name" value="PROTEIN NIRF"/>
    <property type="match status" value="1"/>
</dbReference>
<dbReference type="Pfam" id="PF10282">
    <property type="entry name" value="Lactonase"/>
    <property type="match status" value="1"/>
</dbReference>
<evidence type="ECO:0000256" key="3">
    <source>
        <dbReference type="SAM" id="SignalP"/>
    </source>
</evidence>
<feature type="compositionally biased region" description="Basic and acidic residues" evidence="2">
    <location>
        <begin position="227"/>
        <end position="247"/>
    </location>
</feature>
<dbReference type="InterPro" id="IPR015943">
    <property type="entry name" value="WD40/YVTN_repeat-like_dom_sf"/>
</dbReference>
<reference evidence="4 5" key="1">
    <citation type="submission" date="2018-01" db="EMBL/GenBank/DDBJ databases">
        <title>G. obscuriglobus.</title>
        <authorList>
            <person name="Franke J."/>
            <person name="Blomberg W."/>
            <person name="Selmecki A."/>
        </authorList>
    </citation>
    <scope>NUCLEOTIDE SEQUENCE [LARGE SCALE GENOMIC DNA]</scope>
    <source>
        <strain evidence="4 5">DSM 5831</strain>
    </source>
</reference>
<dbReference type="InterPro" id="IPR017850">
    <property type="entry name" value="Alkaline_phosphatase_core_sf"/>
</dbReference>
<dbReference type="RefSeq" id="WP_010045623.1">
    <property type="nucleotide sequence ID" value="NZ_CP025958.1"/>
</dbReference>
<keyword evidence="3" id="KW-0732">Signal</keyword>
<evidence type="ECO:0000256" key="2">
    <source>
        <dbReference type="SAM" id="MobiDB-lite"/>
    </source>
</evidence>
<gene>
    <name evidence="4" type="ORF">C1280_04425</name>
</gene>
<dbReference type="AlphaFoldDB" id="A0A2Z3GZP4"/>
<sequence length="888" mass="96910">MHAQSLWAAGLLLAAGVGLFGVTAPAQPPAKGEPKTESKPLERVLPGLRRDGFVQLPNQWSLKPAGRHIETGDFPVNIALHPTGEFAAVLCAGYGPHEIVIVDLNPERTRVLSRVQVHQAFYGLTWSPDGRQVFASGGEDETVHVFDFDKGYLTKGKALDASIPKKKGVVGGLAFDPTGKDLFVAVPWADAVVRVPLVNPDNKKVIPFNPEPAKKEPGKGEPPSPPDGRKEEKPKAKAPSEEPKEPEPQVYPYTCLVEPGGKRCFVSLWARASVAVIDLETNAVVETWPTAEHPTEMVLAPKGDALYVACANSTKVSVIDPATGKGLQTINCALYPNAPNGNTPNSLTLTPDGEMLFVANADANNLSVFAVKDRTKAVSLGFVPTGWYPTSVRYNASDKQLYIANGKGLSSKSNRNGPNPLVPQSRNLNEYIGQLLKGSLTVMRVPTPDQMATHSKTAYACSPLRNDSAVRADAVEPGNPIPKKLGEASPIKYCIYVVKENRTYDQVFGDIKEGNGDASLCLFPESVTPNHHKLAKQFVLLDNLYVDGEVSADGHEWTMGAYATDFVEKIWPLSYRGGKIFGYPSEGAKDLIARPSGGYLWDKCAEAKVSYRAYGEWVNNGKRRPDGGFEDGIPAVPALEGKIDPRFRGYDLEYTDVKRAERFISELKRFEQTGEMPRMQVVRLPNDHTAGTKVGAPTVTAMVADNDLALGLLVEAVSKSKFWKETAIFVIEDDTQNGPDHVDAHRSVALVVSPYTKRKFVDSTLYSTTSMLRTMELILGVKPMSQFDAAARPMYNSFTAKPDLSGYSHEAPKVDLTEKNKPGGFGAAWMEKQNLAKEDTLDDILFSEIIWKAVRGQRSPMPPPVRAAFFVPLKAAKKDHDDDDDDED</sequence>
<protein>
    <recommendedName>
        <fullName evidence="6">Phosphoesterase</fullName>
    </recommendedName>
</protein>
<keyword evidence="1" id="KW-0378">Hydrolase</keyword>
<evidence type="ECO:0000313" key="5">
    <source>
        <dbReference type="Proteomes" id="UP000245802"/>
    </source>
</evidence>
<evidence type="ECO:0000256" key="1">
    <source>
        <dbReference type="ARBA" id="ARBA00022801"/>
    </source>
</evidence>
<dbReference type="Proteomes" id="UP000245802">
    <property type="component" value="Chromosome"/>
</dbReference>
<feature type="region of interest" description="Disordered" evidence="2">
    <location>
        <begin position="204"/>
        <end position="248"/>
    </location>
</feature>